<dbReference type="AlphaFoldDB" id="A0A835Z483"/>
<gene>
    <name evidence="1" type="ORF">JKP88DRAFT_245893</name>
</gene>
<reference evidence="1" key="1">
    <citation type="submission" date="2021-02" db="EMBL/GenBank/DDBJ databases">
        <title>First Annotated Genome of the Yellow-green Alga Tribonema minus.</title>
        <authorList>
            <person name="Mahan K.M."/>
        </authorList>
    </citation>
    <scope>NUCLEOTIDE SEQUENCE</scope>
    <source>
        <strain evidence="1">UTEX B ZZ1240</strain>
    </source>
</reference>
<protein>
    <submittedName>
        <fullName evidence="1">Uncharacterized protein</fullName>
    </submittedName>
</protein>
<evidence type="ECO:0000313" key="2">
    <source>
        <dbReference type="Proteomes" id="UP000664859"/>
    </source>
</evidence>
<name>A0A835Z483_9STRA</name>
<evidence type="ECO:0000313" key="1">
    <source>
        <dbReference type="EMBL" id="KAG5181968.1"/>
    </source>
</evidence>
<accession>A0A835Z483</accession>
<organism evidence="1 2">
    <name type="scientific">Tribonema minus</name>
    <dbReference type="NCBI Taxonomy" id="303371"/>
    <lineage>
        <taxon>Eukaryota</taxon>
        <taxon>Sar</taxon>
        <taxon>Stramenopiles</taxon>
        <taxon>Ochrophyta</taxon>
        <taxon>PX clade</taxon>
        <taxon>Xanthophyceae</taxon>
        <taxon>Tribonematales</taxon>
        <taxon>Tribonemataceae</taxon>
        <taxon>Tribonema</taxon>
    </lineage>
</organism>
<dbReference type="Proteomes" id="UP000664859">
    <property type="component" value="Unassembled WGS sequence"/>
</dbReference>
<comment type="caution">
    <text evidence="1">The sequence shown here is derived from an EMBL/GenBank/DDBJ whole genome shotgun (WGS) entry which is preliminary data.</text>
</comment>
<keyword evidence="2" id="KW-1185">Reference proteome</keyword>
<sequence length="230" mass="24281">MLATFLPSWLPTSTGCRNSILAWSVLKMIGGSVHQILQPHVELQLENADKILAILKGVFASSPSQPVRPLAERPQLMLNFVHAAVISMQACYKRPGKQQAVRKSSELASTEPPVQRHCRNAHTPPATASAVLISEPGRAVLQMLGRGYWLPVAGVSRGVRAAYTRELLEGGGDSSKGGGDSSKGGGCAWLCRTSLSAVLQSDAVFRMALDLAVPAGMDSAAKINVSPSSA</sequence>
<dbReference type="EMBL" id="JAFCMP010000279">
    <property type="protein sequence ID" value="KAG5181968.1"/>
    <property type="molecule type" value="Genomic_DNA"/>
</dbReference>
<proteinExistence type="predicted"/>